<feature type="domain" description="Protein-arginine deiminase C-terminal" evidence="1">
    <location>
        <begin position="439"/>
        <end position="535"/>
    </location>
</feature>
<dbReference type="RefSeq" id="WP_237383821.1">
    <property type="nucleotide sequence ID" value="NZ_CP071793.1"/>
</dbReference>
<dbReference type="Pfam" id="PF03068">
    <property type="entry name" value="PAD"/>
    <property type="match status" value="2"/>
</dbReference>
<organism evidence="2 3">
    <name type="scientific">Sulfidibacter corallicola</name>
    <dbReference type="NCBI Taxonomy" id="2818388"/>
    <lineage>
        <taxon>Bacteria</taxon>
        <taxon>Pseudomonadati</taxon>
        <taxon>Acidobacteriota</taxon>
        <taxon>Holophagae</taxon>
        <taxon>Acanthopleuribacterales</taxon>
        <taxon>Acanthopleuribacteraceae</taxon>
        <taxon>Sulfidibacter</taxon>
    </lineage>
</organism>
<dbReference type="InterPro" id="IPR013530">
    <property type="entry name" value="PAD_C"/>
</dbReference>
<dbReference type="AlphaFoldDB" id="A0A8A4TW46"/>
<proteinExistence type="predicted"/>
<dbReference type="PANTHER" id="PTHR10837:SF8">
    <property type="entry name" value="PROTEIN-ARGININE DEIMINASE"/>
    <property type="match status" value="1"/>
</dbReference>
<dbReference type="SUPFAM" id="SSF55909">
    <property type="entry name" value="Pentein"/>
    <property type="match status" value="1"/>
</dbReference>
<accession>A0A8A4TW46</accession>
<dbReference type="Gene3D" id="3.75.10.10">
    <property type="entry name" value="L-arginine/glycine Amidinotransferase, Chain A"/>
    <property type="match status" value="3"/>
</dbReference>
<keyword evidence="3" id="KW-1185">Reference proteome</keyword>
<name>A0A8A4TW46_SULCO</name>
<evidence type="ECO:0000259" key="1">
    <source>
        <dbReference type="Pfam" id="PF03068"/>
    </source>
</evidence>
<sequence length="882" mass="100587">MADFELHADFDHDGRLSRSRREYAKRQTLPGAILLANLDADRRRLPRQVTLVAPTVLDMDAPKRRRDRDLTPLFIRIRRSLGGPLFLKIVGASAKVVRLYDHRQKALRAQWHQGSRFALPGWKSGTYYLEATAPAGSPMGVPVPAPGAKPQNPSELKVQLITIDAHRRERVLDWCYFQLAPLLFAGSLGHAEHIYMAETSENGAAVREVEAAVKRIRGLKLVKIPTTLNLGDAWVQDQFQMAYAHKPGGPGMRLVVHLPRVLVNVIQPHYAPNLSKFVTTHFPSRDLGLFQDFHKRKLAIRDVNGKVAHLAFERSGPLLYQFQRFLRFRKLLVDELKGRKHKKFPPEPDTFHQLLTKTLPTLHHSFREVVDKLIDKSPHAQVRSHLQNLKNVEKKRYVRLMNSFKIVGGNVRISVKGKLLATVTPDDLNKLFQRIMDMHSSQNYGGNIEATPPLDGFPFGKLVIGHHQKAQMDGALLSFLKAQRRQPIVAVDTSWLDVGHVDEILAFGPARKGRDCTVMMASPMIALRILEQAIRRYVSGLPSGHPHTGPPERIIDDYSYTKRFTNHGDAPMTRMLRGMKWLHHEPVGAGMVTLPPRIYRIMAEYYKDALANWQLPYKRGEGTQARYPADISVLDFLVFDKNGNTKISRSHAAYLNFQMNQELPRADNLLIPVLFDRVDDPAKQTTSAFLPNMVNMQVVNGHALVARPHGPRMYPDDAAAVLKPVLEFFDVNYGHRLGAAYLKRAEFRTIHWTYREPGGHHQDKDHEELAESFQDGFPGKEKKEIAEKILKANPRHFHGKGRLRTGWRPILIPDGMVDLFQVYTHIALASIGLKAEWVEAWYYHVRLGAIHCGTNVLRRPDKAWSTWWKPTKRFTFETDRRN</sequence>
<protein>
    <recommendedName>
        <fullName evidence="1">Protein-arginine deiminase C-terminal domain-containing protein</fullName>
    </recommendedName>
</protein>
<dbReference type="KEGG" id="scor:J3U87_14805"/>
<dbReference type="GO" id="GO:0004668">
    <property type="term" value="F:protein-arginine deiminase activity"/>
    <property type="evidence" value="ECO:0007669"/>
    <property type="project" value="InterPro"/>
</dbReference>
<gene>
    <name evidence="2" type="ORF">J3U87_14805</name>
</gene>
<reference evidence="2" key="1">
    <citation type="submission" date="2021-03" db="EMBL/GenBank/DDBJ databases">
        <title>Acanthopleuribacteraceae sp. M133.</title>
        <authorList>
            <person name="Wang G."/>
        </authorList>
    </citation>
    <scope>NUCLEOTIDE SEQUENCE</scope>
    <source>
        <strain evidence="2">M133</strain>
    </source>
</reference>
<dbReference type="GO" id="GO:0005509">
    <property type="term" value="F:calcium ion binding"/>
    <property type="evidence" value="ECO:0007669"/>
    <property type="project" value="InterPro"/>
</dbReference>
<dbReference type="Proteomes" id="UP000663929">
    <property type="component" value="Chromosome"/>
</dbReference>
<evidence type="ECO:0000313" key="3">
    <source>
        <dbReference type="Proteomes" id="UP000663929"/>
    </source>
</evidence>
<dbReference type="GO" id="GO:0005737">
    <property type="term" value="C:cytoplasm"/>
    <property type="evidence" value="ECO:0007669"/>
    <property type="project" value="InterPro"/>
</dbReference>
<feature type="domain" description="Protein-arginine deiminase C-terminal" evidence="1">
    <location>
        <begin position="173"/>
        <end position="293"/>
    </location>
</feature>
<dbReference type="InterPro" id="IPR004303">
    <property type="entry name" value="PAD"/>
</dbReference>
<evidence type="ECO:0000313" key="2">
    <source>
        <dbReference type="EMBL" id="QTD53720.1"/>
    </source>
</evidence>
<dbReference type="PANTHER" id="PTHR10837">
    <property type="entry name" value="PEPTIDYLARGININE DEIMINASE"/>
    <property type="match status" value="1"/>
</dbReference>
<dbReference type="EMBL" id="CP071793">
    <property type="protein sequence ID" value="QTD53720.1"/>
    <property type="molecule type" value="Genomic_DNA"/>
</dbReference>